<dbReference type="PANTHER" id="PTHR35869">
    <property type="entry name" value="OUTER-MEMBRANE LIPOPROTEIN CARRIER PROTEIN"/>
    <property type="match status" value="1"/>
</dbReference>
<dbReference type="AlphaFoldDB" id="A0A7H1NTP2"/>
<sequence length="207" mass="22889">MMALSLLKKAVQIGGVSLLLVACAHTESDDQFSAAQQADITRVEQYFNARQGFKGQFVHFWPNNSQSSGMISYVPGHLRLDYLSPDAKIAVAGQEKLVVVDKKNDARTEMGLSHDPVGLLLAVPVKFSGPIEVTSLQHQGNQLQLSLTRRDNPSQGLLTLQMTQDKGQLVINRIESVDIRGGHNRFLIYNVKIGVTFPEQWFAFPGE</sequence>
<dbReference type="Pfam" id="PF03548">
    <property type="entry name" value="LolA"/>
    <property type="match status" value="1"/>
</dbReference>
<proteinExistence type="predicted"/>
<name>A0A7H1NTP2_9PROT</name>
<dbReference type="SUPFAM" id="SSF89392">
    <property type="entry name" value="Prokaryotic lipoproteins and lipoprotein localization factors"/>
    <property type="match status" value="1"/>
</dbReference>
<dbReference type="Proteomes" id="UP000516349">
    <property type="component" value="Chromosome"/>
</dbReference>
<gene>
    <name evidence="2" type="ORF">JGUZn3_19400</name>
</gene>
<evidence type="ECO:0000256" key="1">
    <source>
        <dbReference type="ARBA" id="ARBA00022729"/>
    </source>
</evidence>
<dbReference type="CDD" id="cd16325">
    <property type="entry name" value="LolA"/>
    <property type="match status" value="1"/>
</dbReference>
<evidence type="ECO:0000313" key="2">
    <source>
        <dbReference type="EMBL" id="QNT79152.1"/>
    </source>
</evidence>
<dbReference type="RefSeq" id="WP_203413338.1">
    <property type="nucleotide sequence ID" value="NZ_CP060244.1"/>
</dbReference>
<organism evidence="2 3">
    <name type="scientific">Entomobacter blattae</name>
    <dbReference type="NCBI Taxonomy" id="2762277"/>
    <lineage>
        <taxon>Bacteria</taxon>
        <taxon>Pseudomonadati</taxon>
        <taxon>Pseudomonadota</taxon>
        <taxon>Alphaproteobacteria</taxon>
        <taxon>Acetobacterales</taxon>
        <taxon>Acetobacteraceae</taxon>
        <taxon>Entomobacter</taxon>
    </lineage>
</organism>
<keyword evidence="3" id="KW-1185">Reference proteome</keyword>
<dbReference type="InterPro" id="IPR029046">
    <property type="entry name" value="LolA/LolB/LppX"/>
</dbReference>
<dbReference type="InterPro" id="IPR004564">
    <property type="entry name" value="OM_lipoprot_carrier_LolA-like"/>
</dbReference>
<protein>
    <submittedName>
        <fullName evidence="2">Outer membrane lipoprotein carrier protein LolA</fullName>
    </submittedName>
</protein>
<dbReference type="EMBL" id="CP060244">
    <property type="protein sequence ID" value="QNT79152.1"/>
    <property type="molecule type" value="Genomic_DNA"/>
</dbReference>
<keyword evidence="1" id="KW-0732">Signal</keyword>
<accession>A0A7H1NTP2</accession>
<dbReference type="KEGG" id="ebla:JGUZn3_19400"/>
<dbReference type="Gene3D" id="2.50.20.10">
    <property type="entry name" value="Lipoprotein localisation LolA/LolB/LppX"/>
    <property type="match status" value="1"/>
</dbReference>
<reference evidence="2 3" key="1">
    <citation type="submission" date="2020-08" db="EMBL/GenBank/DDBJ databases">
        <title>Complete genome sequence of Entomobacter blattae G55GP.</title>
        <authorList>
            <person name="Poehlein A."/>
            <person name="Guzman J."/>
            <person name="Daniel R."/>
            <person name="Vilcinskas A."/>
        </authorList>
    </citation>
    <scope>NUCLEOTIDE SEQUENCE [LARGE SCALE GENOMIC DNA]</scope>
    <source>
        <strain evidence="2 3">G55GP</strain>
    </source>
</reference>
<evidence type="ECO:0000313" key="3">
    <source>
        <dbReference type="Proteomes" id="UP000516349"/>
    </source>
</evidence>
<keyword evidence="2" id="KW-0449">Lipoprotein</keyword>
<dbReference type="PANTHER" id="PTHR35869:SF1">
    <property type="entry name" value="OUTER-MEMBRANE LIPOPROTEIN CARRIER PROTEIN"/>
    <property type="match status" value="1"/>
</dbReference>